<feature type="compositionally biased region" description="Basic residues" evidence="2">
    <location>
        <begin position="588"/>
        <end position="611"/>
    </location>
</feature>
<evidence type="ECO:0000313" key="4">
    <source>
        <dbReference type="EMBL" id="KAK7142991.1"/>
    </source>
</evidence>
<feature type="domain" description="Bromo" evidence="3">
    <location>
        <begin position="76"/>
        <end position="175"/>
    </location>
</feature>
<accession>A0AAN9H0W7</accession>
<keyword evidence="1" id="KW-0103">Bromodomain</keyword>
<organism evidence="4 5">
    <name type="scientific">Phoxinus phoxinus</name>
    <name type="common">Eurasian minnow</name>
    <dbReference type="NCBI Taxonomy" id="58324"/>
    <lineage>
        <taxon>Eukaryota</taxon>
        <taxon>Metazoa</taxon>
        <taxon>Chordata</taxon>
        <taxon>Craniata</taxon>
        <taxon>Vertebrata</taxon>
        <taxon>Euteleostomi</taxon>
        <taxon>Actinopterygii</taxon>
        <taxon>Neopterygii</taxon>
        <taxon>Teleostei</taxon>
        <taxon>Ostariophysi</taxon>
        <taxon>Cypriniformes</taxon>
        <taxon>Leuciscidae</taxon>
        <taxon>Phoxininae</taxon>
        <taxon>Phoxinus</taxon>
    </lineage>
</organism>
<dbReference type="PANTHER" id="PTHR31095:SF3">
    <property type="entry name" value="RIKEN CDNA 9930021J03 GENE"/>
    <property type="match status" value="1"/>
</dbReference>
<feature type="compositionally biased region" description="Low complexity" evidence="2">
    <location>
        <begin position="612"/>
        <end position="621"/>
    </location>
</feature>
<evidence type="ECO:0000256" key="1">
    <source>
        <dbReference type="ARBA" id="ARBA00023117"/>
    </source>
</evidence>
<dbReference type="InterPro" id="IPR036427">
    <property type="entry name" value="Bromodomain-like_sf"/>
</dbReference>
<comment type="caution">
    <text evidence="4">The sequence shown here is derived from an EMBL/GenBank/DDBJ whole genome shotgun (WGS) entry which is preliminary data.</text>
</comment>
<feature type="compositionally biased region" description="Basic and acidic residues" evidence="2">
    <location>
        <begin position="1789"/>
        <end position="1801"/>
    </location>
</feature>
<feature type="region of interest" description="Disordered" evidence="2">
    <location>
        <begin position="1033"/>
        <end position="1068"/>
    </location>
</feature>
<feature type="region of interest" description="Disordered" evidence="2">
    <location>
        <begin position="1350"/>
        <end position="1371"/>
    </location>
</feature>
<dbReference type="SUPFAM" id="SSF47370">
    <property type="entry name" value="Bromodomain"/>
    <property type="match status" value="1"/>
</dbReference>
<feature type="compositionally biased region" description="Basic and acidic residues" evidence="2">
    <location>
        <begin position="763"/>
        <end position="776"/>
    </location>
</feature>
<feature type="region of interest" description="Disordered" evidence="2">
    <location>
        <begin position="756"/>
        <end position="848"/>
    </location>
</feature>
<dbReference type="Gene3D" id="1.20.920.10">
    <property type="entry name" value="Bromodomain-like"/>
    <property type="match status" value="1"/>
</dbReference>
<dbReference type="InterPro" id="IPR040214">
    <property type="entry name" value="BRD10"/>
</dbReference>
<dbReference type="InterPro" id="IPR056522">
    <property type="entry name" value="KIAA2026_hel"/>
</dbReference>
<protein>
    <recommendedName>
        <fullName evidence="3">Bromo domain-containing protein</fullName>
    </recommendedName>
</protein>
<feature type="region of interest" description="Disordered" evidence="2">
    <location>
        <begin position="1774"/>
        <end position="1801"/>
    </location>
</feature>
<reference evidence="4 5" key="1">
    <citation type="submission" date="2024-02" db="EMBL/GenBank/DDBJ databases">
        <title>Chromosome-level genome assembly of the Eurasian Minnow (Phoxinus phoxinus).</title>
        <authorList>
            <person name="Oriowo T.O."/>
            <person name="Martin S."/>
            <person name="Stange M."/>
            <person name="Chrysostomakis Y."/>
            <person name="Brown T."/>
            <person name="Winkler S."/>
            <person name="Kukowka S."/>
            <person name="Myers E.W."/>
            <person name="Bohne A."/>
        </authorList>
    </citation>
    <scope>NUCLEOTIDE SEQUENCE [LARGE SCALE GENOMIC DNA]</scope>
    <source>
        <strain evidence="4">ZFMK-TIS-60720</strain>
        <tissue evidence="4">Whole Organism</tissue>
    </source>
</reference>
<feature type="compositionally biased region" description="Basic residues" evidence="2">
    <location>
        <begin position="622"/>
        <end position="634"/>
    </location>
</feature>
<proteinExistence type="predicted"/>
<feature type="compositionally biased region" description="Basic and acidic residues" evidence="2">
    <location>
        <begin position="571"/>
        <end position="587"/>
    </location>
</feature>
<dbReference type="Pfam" id="PF23450">
    <property type="entry name" value="KIAA2026_hel"/>
    <property type="match status" value="1"/>
</dbReference>
<feature type="region of interest" description="Disordered" evidence="2">
    <location>
        <begin position="535"/>
        <end position="654"/>
    </location>
</feature>
<sequence>MKLHSDPSESAHTCEDMNPNHRLTLTSCALEGAELLCNGSSDQSGLESFSSHCDKSDPVTSEDDSRSSTVENGDDLTPEIQQAYRIFQSFLSEKHKSITGPFWHPGPQGPDADMSFRNMHDKFINREYESITAFVGDFRLMLENCYRAHGVDHWISKQAQKLEIILEQKLTLLSRTLREKTTLAVTSRGRFGTEDEKAPVGTSSRRRLVPRNLAAITVGGSESIMVQALRLEELQRAKDQKRQRELERKGAEEASVKDLEDWESSLLALAEPWAVRTMWELPAIGHFLCLAQKALNLPEIVFYELERCLLMPRCSSFLAKVMTSLLLHPNKRANAHRRPPLPYRKWEAELRRRVQDWYRSLARAEDQTARAELLGLSHQFFWTLGDASPLEETPFHMLTFKQRVWLLKGLCDHVYETQKDVQVAVLAQPIHECRESILGYDAQENAYIHFPHFCGADLRIYRQSPCVAMEFPLPLLHVKRSQEQPEGSEVKLETHVMEELSAWKEDSLAAREEPGQTCSSSIFSWSLDSGSARGAFTEDERIKEEEDECEPSFGVGESRYKGVSPALSSHRSPEKDANHMTSEDQSQRQKKKRQKKRDMKKPKLSVKKRTAKSSLTRAATTAKKKERRKRRKPGNRVDGKLLLRRPAGSAPLQTGPSFQLICSSLEDLRVLISKTQEQLQHLSGKQRSERRPSRRAAVKELHVTLVRLLNELLPWEPKLLKAFQRNRARLRKECDDFRKHPEYENFIREQTCVCKDGSSSSETARDMQDGEGRAITDDSEGTESVNHLGNLESRCAVDRPEAVMQSSDSGPFTRSSRRRQSGAVSDELSLCKRGKVDPESSSTSEVNVEAATGIPRVLALPQPLSGFQGSCKPIQALLAKSVGNKVTLISHPKAAVMAQILWDNNKAQPPVRLSATCSPTEPETTSTTESSEQVVYKTAGGVGLLRKGITSAQTISDQKSMQQVVILPSNLLIQSSENKASASLPKTATYLSNASGFTIPENRVPVQQVAPLKDTSTARTPSAVVTPNLRTLKSVSGGSAMPKKTPEPKVAVNKSASSGPTKPDAKQELRTVCIRDSQSILVTTRGGNTGVVKVQASESGTGALPSSPVFTISPQLQAFLVSKSSTSTTQALSATVSANSLLGVTPQTGVSSSTFVPGTVNQPQSTLNQNSNDLAKTSIPGESALLSTSKDSHSVRITSGIQENTVSECGTKPLQKRPLPGSRTAFQKVFLVSPSPNIPSPASKISATTATCTLPGSRVMFISNSALTVPKEASSSDVNISSTSTPALTVIPKLGTTLSCTSSGSSIQSIGVPGLMSRILGTNKSMPSATEASGKTTPVIVSRVPATSTSSGLQIGQKTSRHPSESSLKVPGTVDGKTLTFSTLGTGHMASSALLSVVKPDVPSSISTLNALHCKPTISSSYSGRLINKHTTLPVDVNTDKTPMITSLCTSRSLLTTTSPGVSSPLALSSLSPVVMTSALRPPTSTAKSVQEKIVINTTAPLAPGTQLLINNTRFVVPPQGLAPGSHVLLINSCPGGLQGLSSASPVPRGPNTSSPITVPSVVQAMRLVTPVRLPSPKVGLSDRVNQQLSTRTPMSVSGLSQALRSGVSSDIVRLPIFQTSVTPSQGIKETSPLHGGLLSTTSPMLLQGRPSQNQVVPPVNTSIAHHSPMVTVPPINSTISRMQKLPVAMVPPIGGATNASSASSATPIASVPPYMNSVIMTAIRPGAVGKPSISPHPLQAQNMVPSPSKLLLSPDGAILNIVQASTIQVLAKPSSSSVTVPTLNTNDPMRKPDTLERSNH</sequence>
<feature type="compositionally biased region" description="Polar residues" evidence="2">
    <location>
        <begin position="804"/>
        <end position="814"/>
    </location>
</feature>
<dbReference type="CDD" id="cd04369">
    <property type="entry name" value="Bromodomain"/>
    <property type="match status" value="1"/>
</dbReference>
<feature type="compositionally biased region" description="Polar residues" evidence="2">
    <location>
        <begin position="1774"/>
        <end position="1788"/>
    </location>
</feature>
<feature type="region of interest" description="Disordered" evidence="2">
    <location>
        <begin position="1154"/>
        <end position="1177"/>
    </location>
</feature>
<dbReference type="Proteomes" id="UP001364617">
    <property type="component" value="Unassembled WGS sequence"/>
</dbReference>
<feature type="region of interest" description="Disordered" evidence="2">
    <location>
        <begin position="47"/>
        <end position="75"/>
    </location>
</feature>
<evidence type="ECO:0000256" key="2">
    <source>
        <dbReference type="SAM" id="MobiDB-lite"/>
    </source>
</evidence>
<keyword evidence="5" id="KW-1185">Reference proteome</keyword>
<evidence type="ECO:0000313" key="5">
    <source>
        <dbReference type="Proteomes" id="UP001364617"/>
    </source>
</evidence>
<dbReference type="SMART" id="SM00297">
    <property type="entry name" value="BROMO"/>
    <property type="match status" value="1"/>
</dbReference>
<name>A0AAN9H0W7_9TELE</name>
<dbReference type="EMBL" id="JAYKXH010000015">
    <property type="protein sequence ID" value="KAK7142991.1"/>
    <property type="molecule type" value="Genomic_DNA"/>
</dbReference>
<feature type="compositionally biased region" description="Polar residues" evidence="2">
    <location>
        <begin position="1154"/>
        <end position="1175"/>
    </location>
</feature>
<dbReference type="PANTHER" id="PTHR31095">
    <property type="entry name" value="RIKEN CDNA 9930021J03 GENE"/>
    <property type="match status" value="1"/>
</dbReference>
<dbReference type="InterPro" id="IPR001487">
    <property type="entry name" value="Bromodomain"/>
</dbReference>
<evidence type="ECO:0000259" key="3">
    <source>
        <dbReference type="SMART" id="SM00297"/>
    </source>
</evidence>
<dbReference type="Pfam" id="PF00439">
    <property type="entry name" value="Bromodomain"/>
    <property type="match status" value="1"/>
</dbReference>
<gene>
    <name evidence="4" type="ORF">R3I93_014217</name>
</gene>